<accession>L9KI34</accession>
<dbReference type="Proteomes" id="UP000011518">
    <property type="component" value="Unassembled WGS sequence"/>
</dbReference>
<feature type="region of interest" description="Disordered" evidence="1">
    <location>
        <begin position="59"/>
        <end position="91"/>
    </location>
</feature>
<gene>
    <name evidence="2" type="ORF">TREES_T100010065</name>
</gene>
<evidence type="ECO:0000256" key="1">
    <source>
        <dbReference type="SAM" id="MobiDB-lite"/>
    </source>
</evidence>
<organism evidence="2 3">
    <name type="scientific">Tupaia chinensis</name>
    <name type="common">Chinese tree shrew</name>
    <name type="synonym">Tupaia belangeri chinensis</name>
    <dbReference type="NCBI Taxonomy" id="246437"/>
    <lineage>
        <taxon>Eukaryota</taxon>
        <taxon>Metazoa</taxon>
        <taxon>Chordata</taxon>
        <taxon>Craniata</taxon>
        <taxon>Vertebrata</taxon>
        <taxon>Euteleostomi</taxon>
        <taxon>Mammalia</taxon>
        <taxon>Eutheria</taxon>
        <taxon>Euarchontoglires</taxon>
        <taxon>Scandentia</taxon>
        <taxon>Tupaiidae</taxon>
        <taxon>Tupaia</taxon>
    </lineage>
</organism>
<evidence type="ECO:0000313" key="3">
    <source>
        <dbReference type="Proteomes" id="UP000011518"/>
    </source>
</evidence>
<dbReference type="AlphaFoldDB" id="L9KI34"/>
<dbReference type="EMBL" id="KB320882">
    <property type="protein sequence ID" value="ELW60922.1"/>
    <property type="molecule type" value="Genomic_DNA"/>
</dbReference>
<reference evidence="3" key="2">
    <citation type="journal article" date="2013" name="Nat. Commun.">
        <title>Genome of the Chinese tree shrew.</title>
        <authorList>
            <person name="Fan Y."/>
            <person name="Huang Z.Y."/>
            <person name="Cao C.C."/>
            <person name="Chen C.S."/>
            <person name="Chen Y.X."/>
            <person name="Fan D.D."/>
            <person name="He J."/>
            <person name="Hou H.L."/>
            <person name="Hu L."/>
            <person name="Hu X.T."/>
            <person name="Jiang X.T."/>
            <person name="Lai R."/>
            <person name="Lang Y.S."/>
            <person name="Liang B."/>
            <person name="Liao S.G."/>
            <person name="Mu D."/>
            <person name="Ma Y.Y."/>
            <person name="Niu Y.Y."/>
            <person name="Sun X.Q."/>
            <person name="Xia J.Q."/>
            <person name="Xiao J."/>
            <person name="Xiong Z.Q."/>
            <person name="Xu L."/>
            <person name="Yang L."/>
            <person name="Zhang Y."/>
            <person name="Zhao W."/>
            <person name="Zhao X.D."/>
            <person name="Zheng Y.T."/>
            <person name="Zhou J.M."/>
            <person name="Zhu Y.B."/>
            <person name="Zhang G.J."/>
            <person name="Wang J."/>
            <person name="Yao Y.G."/>
        </authorList>
    </citation>
    <scope>NUCLEOTIDE SEQUENCE [LARGE SCALE GENOMIC DNA]</scope>
</reference>
<dbReference type="InParanoid" id="L9KI34"/>
<keyword evidence="3" id="KW-1185">Reference proteome</keyword>
<sequence>MCSGLGRGPAAPRVGVPHPGHSQFQGWKGFPRAGTRGDRARCWHRHTQDLLVPQFPTETTELKRKTGSPDAVARTLQVPPEPPPGRQPSRSAQRVFQAAFPHLTYTGYWAVTQIFCSLVGKGREQCVTATPSRPGWEYNPPSYEIVEKAIDLLAENLDSGGAPPHISEAVRLGPRKAALQSRAGSASRPNSKAQAPSNATAFSSALGYLIKLDMTELRLSCALKAEPSRPLGSRLSMFLCKSNKCDQSDIECSAAVLSWPGTCLFSPGSAYKMSASSGTSTLLLIDFAPKPGESSLLVGVWAPIFGYKRMVLSPFGPPGSKEFLKRLFLEYFLTVQSSDATDSWAGIPGLQVSNRVNLDKLLTSRHTLSSVANGNTKQLVMRTK</sequence>
<protein>
    <submittedName>
        <fullName evidence="2">Uncharacterized protein</fullName>
    </submittedName>
</protein>
<evidence type="ECO:0000313" key="2">
    <source>
        <dbReference type="EMBL" id="ELW60922.1"/>
    </source>
</evidence>
<feature type="region of interest" description="Disordered" evidence="1">
    <location>
        <begin position="1"/>
        <end position="38"/>
    </location>
</feature>
<proteinExistence type="predicted"/>
<reference evidence="3" key="1">
    <citation type="submission" date="2012-07" db="EMBL/GenBank/DDBJ databases">
        <title>Genome of the Chinese tree shrew, a rising model animal genetically related to primates.</title>
        <authorList>
            <person name="Zhang G."/>
            <person name="Fan Y."/>
            <person name="Yao Y."/>
            <person name="Huang Z."/>
        </authorList>
    </citation>
    <scope>NUCLEOTIDE SEQUENCE [LARGE SCALE GENOMIC DNA]</scope>
</reference>
<name>L9KI34_TUPCH</name>